<feature type="domain" description="HAT C-terminal dimerisation" evidence="2">
    <location>
        <begin position="54"/>
        <end position="114"/>
    </location>
</feature>
<dbReference type="PANTHER" id="PTHR23272">
    <property type="entry name" value="BED FINGER-RELATED"/>
    <property type="match status" value="1"/>
</dbReference>
<dbReference type="GeneID" id="132805079"/>
<organism evidence="3 4">
    <name type="scientific">Ziziphus jujuba</name>
    <name type="common">Chinese jujube</name>
    <name type="synonym">Ziziphus sativa</name>
    <dbReference type="NCBI Taxonomy" id="326968"/>
    <lineage>
        <taxon>Eukaryota</taxon>
        <taxon>Viridiplantae</taxon>
        <taxon>Streptophyta</taxon>
        <taxon>Embryophyta</taxon>
        <taxon>Tracheophyta</taxon>
        <taxon>Spermatophyta</taxon>
        <taxon>Magnoliopsida</taxon>
        <taxon>eudicotyledons</taxon>
        <taxon>Gunneridae</taxon>
        <taxon>Pentapetalae</taxon>
        <taxon>rosids</taxon>
        <taxon>fabids</taxon>
        <taxon>Rosales</taxon>
        <taxon>Rhamnaceae</taxon>
        <taxon>Paliureae</taxon>
        <taxon>Ziziphus</taxon>
    </lineage>
</organism>
<dbReference type="PANTHER" id="PTHR23272:SF179">
    <property type="entry name" value="ZINC FINGER BED DOMAIN-CONTAINING PROTEIN RICESLEEPER 2-LIKE ISOFORM X1"/>
    <property type="match status" value="1"/>
</dbReference>
<proteinExistence type="predicted"/>
<keyword evidence="3" id="KW-1185">Reference proteome</keyword>
<protein>
    <submittedName>
        <fullName evidence="4">Zinc finger BED domain-containing protein RICESLEEPER 3-like</fullName>
    </submittedName>
</protein>
<feature type="region of interest" description="Disordered" evidence="1">
    <location>
        <begin position="1"/>
        <end position="52"/>
    </location>
</feature>
<sequence length="168" mass="18293">MAEVSGSTANVNPPSIGSNPHDKDQASSTHVSNSSTPINTPQEIPSQEEQTPIEKVNAMKYPTLHNIARDILAIPVSTIASESTFSTGGRFVSPHRSRLHPKTVEAFMCAQDWLWAEVNASSYVKPCSSTISDIEINEEVRKSSTICACAKVVRAVTTVACRYVYVRK</sequence>
<name>A0ABM4AGG6_ZIZJJ</name>
<dbReference type="SUPFAM" id="SSF53098">
    <property type="entry name" value="Ribonuclease H-like"/>
    <property type="match status" value="1"/>
</dbReference>
<dbReference type="InterPro" id="IPR012337">
    <property type="entry name" value="RNaseH-like_sf"/>
</dbReference>
<dbReference type="InterPro" id="IPR008906">
    <property type="entry name" value="HATC_C_dom"/>
</dbReference>
<feature type="compositionally biased region" description="Polar residues" evidence="1">
    <location>
        <begin position="26"/>
        <end position="50"/>
    </location>
</feature>
<reference evidence="4" key="1">
    <citation type="submission" date="2025-08" db="UniProtKB">
        <authorList>
            <consortium name="RefSeq"/>
        </authorList>
    </citation>
    <scope>IDENTIFICATION</scope>
    <source>
        <tissue evidence="4">Seedling</tissue>
    </source>
</reference>
<evidence type="ECO:0000256" key="1">
    <source>
        <dbReference type="SAM" id="MobiDB-lite"/>
    </source>
</evidence>
<gene>
    <name evidence="4" type="primary">LOC132805079</name>
</gene>
<dbReference type="Pfam" id="PF05699">
    <property type="entry name" value="Dimer_Tnp_hAT"/>
    <property type="match status" value="1"/>
</dbReference>
<evidence type="ECO:0000313" key="4">
    <source>
        <dbReference type="RefSeq" id="XP_060675824.1"/>
    </source>
</evidence>
<evidence type="ECO:0000313" key="3">
    <source>
        <dbReference type="Proteomes" id="UP001652623"/>
    </source>
</evidence>
<accession>A0ABM4AGG6</accession>
<dbReference type="Proteomes" id="UP001652623">
    <property type="component" value="Chromosome 8"/>
</dbReference>
<feature type="compositionally biased region" description="Polar residues" evidence="1">
    <location>
        <begin position="1"/>
        <end position="18"/>
    </location>
</feature>
<dbReference type="RefSeq" id="XP_060675824.1">
    <property type="nucleotide sequence ID" value="XM_060819841.1"/>
</dbReference>
<evidence type="ECO:0000259" key="2">
    <source>
        <dbReference type="Pfam" id="PF05699"/>
    </source>
</evidence>